<reference evidence="2" key="1">
    <citation type="journal article" date="2007" name="Proc. Natl. Acad. Sci. U.S.A.">
        <title>Genome sequencing reveals complex secondary metabolome in the marine actinomycete Salinispora tropica.</title>
        <authorList>
            <person name="Udwary D.W."/>
            <person name="Zeigler L."/>
            <person name="Asolkar R.N."/>
            <person name="Singan V."/>
            <person name="Lapidus A."/>
            <person name="Fenical W."/>
            <person name="Jensen P.R."/>
            <person name="Moore B.S."/>
        </authorList>
    </citation>
    <scope>NUCLEOTIDE SEQUENCE [LARGE SCALE GENOMIC DNA]</scope>
    <source>
        <strain evidence="2">ATCC BAA-916 / DSM 44818 / CNB-440</strain>
    </source>
</reference>
<keyword evidence="2" id="KW-1185">Reference proteome</keyword>
<organism evidence="1 2">
    <name type="scientific">Salinispora tropica (strain ATCC BAA-916 / DSM 44818 / JCM 13857 / NBRC 105044 / CNB-440)</name>
    <dbReference type="NCBI Taxonomy" id="369723"/>
    <lineage>
        <taxon>Bacteria</taxon>
        <taxon>Bacillati</taxon>
        <taxon>Actinomycetota</taxon>
        <taxon>Actinomycetes</taxon>
        <taxon>Micromonosporales</taxon>
        <taxon>Micromonosporaceae</taxon>
        <taxon>Salinispora</taxon>
    </lineage>
</organism>
<gene>
    <name evidence="1" type="ordered locus">Strop_1055</name>
</gene>
<dbReference type="HOGENOM" id="CLU_151362_3_0_11"/>
<proteinExistence type="predicted"/>
<dbReference type="Proteomes" id="UP000000235">
    <property type="component" value="Chromosome"/>
</dbReference>
<accession>A4X3S8</accession>
<dbReference type="KEGG" id="stp:Strop_1055"/>
<protein>
    <recommendedName>
        <fullName evidence="3">Flavin reductase</fullName>
    </recommendedName>
</protein>
<dbReference type="EMBL" id="CP000667">
    <property type="protein sequence ID" value="ABP53528.1"/>
    <property type="molecule type" value="Genomic_DNA"/>
</dbReference>
<dbReference type="RefSeq" id="WP_011904960.1">
    <property type="nucleotide sequence ID" value="NC_009380.1"/>
</dbReference>
<evidence type="ECO:0000313" key="2">
    <source>
        <dbReference type="Proteomes" id="UP000000235"/>
    </source>
</evidence>
<evidence type="ECO:0000313" key="1">
    <source>
        <dbReference type="EMBL" id="ABP53528.1"/>
    </source>
</evidence>
<dbReference type="AlphaFoldDB" id="A4X3S8"/>
<dbReference type="PATRIC" id="fig|369723.5.peg.1079"/>
<name>A4X3S8_SALTO</name>
<evidence type="ECO:0008006" key="3">
    <source>
        <dbReference type="Google" id="ProtNLM"/>
    </source>
</evidence>
<sequence>MTMHLPVRPVWTCAGCGQVWPCLTRKRQLLAEFAGARVSLMLYLTQFFVEACVDMPTTTTGTLYHRFFAWPYEPTDAPPREHDHRRLHG</sequence>